<dbReference type="KEGG" id="ote:Oter_2849"/>
<accession>B1ZX78</accession>
<proteinExistence type="predicted"/>
<dbReference type="HOGENOM" id="CLU_476357_0_0_0"/>
<keyword evidence="3" id="KW-1185">Reference proteome</keyword>
<dbReference type="PANTHER" id="PTHR32432">
    <property type="entry name" value="CELL DIVISION PROTEIN FTSA-RELATED"/>
    <property type="match status" value="1"/>
</dbReference>
<dbReference type="Gene3D" id="3.30.1490.300">
    <property type="match status" value="1"/>
</dbReference>
<dbReference type="InterPro" id="IPR043129">
    <property type="entry name" value="ATPase_NBD"/>
</dbReference>
<organism evidence="2 3">
    <name type="scientific">Opitutus terrae (strain DSM 11246 / JCM 15787 / PB90-1)</name>
    <dbReference type="NCBI Taxonomy" id="452637"/>
    <lineage>
        <taxon>Bacteria</taxon>
        <taxon>Pseudomonadati</taxon>
        <taxon>Verrucomicrobiota</taxon>
        <taxon>Opitutia</taxon>
        <taxon>Opitutales</taxon>
        <taxon>Opitutaceae</taxon>
        <taxon>Opitutus</taxon>
    </lineage>
</organism>
<evidence type="ECO:0000313" key="3">
    <source>
        <dbReference type="Proteomes" id="UP000007013"/>
    </source>
</evidence>
<keyword evidence="1" id="KW-1133">Transmembrane helix</keyword>
<dbReference type="InterPro" id="IPR050696">
    <property type="entry name" value="FtsA/MreB"/>
</dbReference>
<feature type="transmembrane region" description="Helical" evidence="1">
    <location>
        <begin position="368"/>
        <end position="388"/>
    </location>
</feature>
<dbReference type="eggNOG" id="COG4972">
    <property type="taxonomic scope" value="Bacteria"/>
</dbReference>
<dbReference type="STRING" id="452637.Oter_2849"/>
<gene>
    <name evidence="2" type="ordered locus">Oter_2849</name>
</gene>
<dbReference type="EMBL" id="CP001032">
    <property type="protein sequence ID" value="ACB76130.1"/>
    <property type="molecule type" value="Genomic_DNA"/>
</dbReference>
<dbReference type="RefSeq" id="WP_012375665.1">
    <property type="nucleotide sequence ID" value="NC_010571.1"/>
</dbReference>
<sequence length="560" mass="60371">MRSSRLLALDLDASRLTCALFASDAQRRLHLEELGSEPVHGELASEPAGAQDLARAVRALAARVRHRGEVRIALPGALAFTKCVRTPAITGAKRRRVVEFEATQNIPHALDEVWWDHWVIAPDAADLEILLMAAKRSAISALCAALDVPGWRLERAMPAAAALHGTVRWNYPDVSAPVLLINLGARSTHLIVSGEKRLWLRTIGFGETSISPTVAMPPTADSARGARLTPPVASDWPAASLAVIERSVAESGAGQFRSRLQLEIARTLAGFAEHRSGESVDRFYLTGGGAGLPMLADFLREQFGVPVERFDPLRRMSPGAAVTGMPESAAGLAVAVGLAADLVAPATVVGNLLPPELRRRTERRHRQVVWLAAAALLLAALLSSAWHFHRVTIAAEAALRERQAQLHVGRGLAQQNAMKSARLAQAREELRAIQTLAERRGYWVAFLDDLQSRLGEVEDVWLDELTVLEPEPEGSGSGREAGSADGELKLVVSGRLLDASHPAAPPGQESHARAQKLLASLAASPFVSAIGEERFDDRQPAILRFSCQLTTKRPRSAPLP</sequence>
<dbReference type="PANTHER" id="PTHR32432:SF3">
    <property type="entry name" value="ETHANOLAMINE UTILIZATION PROTEIN EUTJ"/>
    <property type="match status" value="1"/>
</dbReference>
<protein>
    <submittedName>
        <fullName evidence="2">Fimbrial assembly family protein</fullName>
    </submittedName>
</protein>
<dbReference type="Gene3D" id="3.30.420.40">
    <property type="match status" value="2"/>
</dbReference>
<name>B1ZX78_OPITP</name>
<keyword evidence="1" id="KW-0812">Transmembrane</keyword>
<evidence type="ECO:0000313" key="2">
    <source>
        <dbReference type="EMBL" id="ACB76130.1"/>
    </source>
</evidence>
<dbReference type="SUPFAM" id="SSF53067">
    <property type="entry name" value="Actin-like ATPase domain"/>
    <property type="match status" value="2"/>
</dbReference>
<dbReference type="AlphaFoldDB" id="B1ZX78"/>
<dbReference type="Proteomes" id="UP000007013">
    <property type="component" value="Chromosome"/>
</dbReference>
<dbReference type="Pfam" id="PF11104">
    <property type="entry name" value="PilM_2"/>
    <property type="match status" value="1"/>
</dbReference>
<evidence type="ECO:0000256" key="1">
    <source>
        <dbReference type="SAM" id="Phobius"/>
    </source>
</evidence>
<dbReference type="OrthoDB" id="9783426at2"/>
<keyword evidence="1" id="KW-0472">Membrane</keyword>
<reference evidence="2 3" key="1">
    <citation type="journal article" date="2011" name="J. Bacteriol.">
        <title>Genome sequence of the verrucomicrobium Opitutus terrae PB90-1, an abundant inhabitant of rice paddy soil ecosystems.</title>
        <authorList>
            <person name="van Passel M.W."/>
            <person name="Kant R."/>
            <person name="Palva A."/>
            <person name="Copeland A."/>
            <person name="Lucas S."/>
            <person name="Lapidus A."/>
            <person name="Glavina del Rio T."/>
            <person name="Pitluck S."/>
            <person name="Goltsman E."/>
            <person name="Clum A."/>
            <person name="Sun H."/>
            <person name="Schmutz J."/>
            <person name="Larimer F.W."/>
            <person name="Land M.L."/>
            <person name="Hauser L."/>
            <person name="Kyrpides N."/>
            <person name="Mikhailova N."/>
            <person name="Richardson P.P."/>
            <person name="Janssen P.H."/>
            <person name="de Vos W.M."/>
            <person name="Smidt H."/>
        </authorList>
    </citation>
    <scope>NUCLEOTIDE SEQUENCE [LARGE SCALE GENOMIC DNA]</scope>
    <source>
        <strain evidence="3">DSM 11246 / JCM 15787 / PB90-1</strain>
    </source>
</reference>
<dbReference type="InterPro" id="IPR005883">
    <property type="entry name" value="PilM"/>
</dbReference>